<gene>
    <name evidence="1" type="ORF">PMAYCL1PPCAC_04032</name>
</gene>
<comment type="caution">
    <text evidence="1">The sequence shown here is derived from an EMBL/GenBank/DDBJ whole genome shotgun (WGS) entry which is preliminary data.</text>
</comment>
<evidence type="ECO:0000313" key="1">
    <source>
        <dbReference type="EMBL" id="GMR33837.1"/>
    </source>
</evidence>
<proteinExistence type="predicted"/>
<accession>A0AAN4Z9L6</accession>
<dbReference type="SUPFAM" id="SSF103473">
    <property type="entry name" value="MFS general substrate transporter"/>
    <property type="match status" value="1"/>
</dbReference>
<dbReference type="InterPro" id="IPR036259">
    <property type="entry name" value="MFS_trans_sf"/>
</dbReference>
<dbReference type="PANTHER" id="PTHR45757">
    <property type="entry name" value="PROTEIN CBG23364-RELATED"/>
    <property type="match status" value="1"/>
</dbReference>
<name>A0AAN4Z9L6_9BILA</name>
<protein>
    <submittedName>
        <fullName evidence="1">Uncharacterized protein</fullName>
    </submittedName>
</protein>
<feature type="non-terminal residue" evidence="1">
    <location>
        <position position="143"/>
    </location>
</feature>
<keyword evidence="2" id="KW-1185">Reference proteome</keyword>
<feature type="non-terminal residue" evidence="1">
    <location>
        <position position="1"/>
    </location>
</feature>
<dbReference type="GO" id="GO:0016020">
    <property type="term" value="C:membrane"/>
    <property type="evidence" value="ECO:0007669"/>
    <property type="project" value="TreeGrafter"/>
</dbReference>
<dbReference type="EMBL" id="BTRK01000001">
    <property type="protein sequence ID" value="GMR33837.1"/>
    <property type="molecule type" value="Genomic_DNA"/>
</dbReference>
<dbReference type="PANTHER" id="PTHR45757:SF5">
    <property type="entry name" value="MAJOR FACILITATOR SUPERFAMILY (MFS) PROFILE DOMAIN-CONTAINING PROTEIN"/>
    <property type="match status" value="1"/>
</dbReference>
<dbReference type="AlphaFoldDB" id="A0AAN4Z9L6"/>
<reference evidence="2" key="1">
    <citation type="submission" date="2022-10" db="EMBL/GenBank/DDBJ databases">
        <title>Genome assembly of Pristionchus species.</title>
        <authorList>
            <person name="Yoshida K."/>
            <person name="Sommer R.J."/>
        </authorList>
    </citation>
    <scope>NUCLEOTIDE SEQUENCE [LARGE SCALE GENOMIC DNA]</scope>
    <source>
        <strain evidence="2">RS5460</strain>
    </source>
</reference>
<evidence type="ECO:0000313" key="2">
    <source>
        <dbReference type="Proteomes" id="UP001328107"/>
    </source>
</evidence>
<organism evidence="1 2">
    <name type="scientific">Pristionchus mayeri</name>
    <dbReference type="NCBI Taxonomy" id="1317129"/>
    <lineage>
        <taxon>Eukaryota</taxon>
        <taxon>Metazoa</taxon>
        <taxon>Ecdysozoa</taxon>
        <taxon>Nematoda</taxon>
        <taxon>Chromadorea</taxon>
        <taxon>Rhabditida</taxon>
        <taxon>Rhabditina</taxon>
        <taxon>Diplogasteromorpha</taxon>
        <taxon>Diplogasteroidea</taxon>
        <taxon>Neodiplogasteridae</taxon>
        <taxon>Pristionchus</taxon>
    </lineage>
</organism>
<dbReference type="Proteomes" id="UP001328107">
    <property type="component" value="Unassembled WGS sequence"/>
</dbReference>
<sequence length="143" mass="15823">AGNAIATSLQGYAMILGKIGSGILSDYIKSISYRNKIRMVTFVSLQLSAFVMIARALTIETTSILQVEFQEMCMLLVGANVGAFYKRGVLMSGPYAFSVIGNMQMFKSLSVLLEPLLFGWILANNELSEWQTFFYVHACLLTL</sequence>